<dbReference type="EMBL" id="DWUQ01000041">
    <property type="protein sequence ID" value="HJD43813.1"/>
    <property type="molecule type" value="Genomic_DNA"/>
</dbReference>
<evidence type="ECO:0000313" key="8">
    <source>
        <dbReference type="EMBL" id="HJD43813.1"/>
    </source>
</evidence>
<dbReference type="InterPro" id="IPR008816">
    <property type="entry name" value="Gly_zipper_2TM_dom"/>
</dbReference>
<evidence type="ECO:0000256" key="3">
    <source>
        <dbReference type="ARBA" id="ARBA00023136"/>
    </source>
</evidence>
<keyword evidence="4" id="KW-0564">Palmitate</keyword>
<protein>
    <submittedName>
        <fullName evidence="8">Glycine zipper 2TM domain-containing protein</fullName>
    </submittedName>
</protein>
<feature type="domain" description="Glycine zipper 2TM" evidence="7">
    <location>
        <begin position="72"/>
        <end position="113"/>
    </location>
</feature>
<feature type="signal peptide" evidence="6">
    <location>
        <begin position="1"/>
        <end position="28"/>
    </location>
</feature>
<name>A0A9D2REY4_9BURK</name>
<reference evidence="8" key="2">
    <citation type="submission" date="2021-04" db="EMBL/GenBank/DDBJ databases">
        <authorList>
            <person name="Gilroy R."/>
        </authorList>
    </citation>
    <scope>NUCLEOTIDE SEQUENCE</scope>
    <source>
        <strain evidence="8">9264</strain>
    </source>
</reference>
<evidence type="ECO:0000313" key="9">
    <source>
        <dbReference type="Proteomes" id="UP000823889"/>
    </source>
</evidence>
<organism evidence="8 9">
    <name type="scientific">Candidatus Paenalcaligenes intestinipullorum</name>
    <dbReference type="NCBI Taxonomy" id="2838718"/>
    <lineage>
        <taxon>Bacteria</taxon>
        <taxon>Pseudomonadati</taxon>
        <taxon>Pseudomonadota</taxon>
        <taxon>Betaproteobacteria</taxon>
        <taxon>Burkholderiales</taxon>
        <taxon>Alcaligenaceae</taxon>
        <taxon>Paenalcaligenes</taxon>
    </lineage>
</organism>
<evidence type="ECO:0000256" key="2">
    <source>
        <dbReference type="ARBA" id="ARBA00022729"/>
    </source>
</evidence>
<feature type="chain" id="PRO_5039611995" evidence="6">
    <location>
        <begin position="29"/>
        <end position="165"/>
    </location>
</feature>
<keyword evidence="5" id="KW-0449">Lipoprotein</keyword>
<evidence type="ECO:0000256" key="1">
    <source>
        <dbReference type="ARBA" id="ARBA00004459"/>
    </source>
</evidence>
<dbReference type="PANTHER" id="PTHR35603">
    <property type="match status" value="1"/>
</dbReference>
<comment type="caution">
    <text evidence="8">The sequence shown here is derived from an EMBL/GenBank/DDBJ whole genome shotgun (WGS) entry which is preliminary data.</text>
</comment>
<dbReference type="Proteomes" id="UP000823889">
    <property type="component" value="Unassembled WGS sequence"/>
</dbReference>
<dbReference type="InterPro" id="IPR051407">
    <property type="entry name" value="Bact_OM_lipoprot/Surf_antigen"/>
</dbReference>
<comment type="subcellular location">
    <subcellularLocation>
        <location evidence="1">Cell outer membrane</location>
        <topology evidence="1">Lipid-anchor</topology>
    </subcellularLocation>
</comment>
<dbReference type="PANTHER" id="PTHR35603:SF1">
    <property type="entry name" value="OUTER MEMBRANE LIPOPROTEIN SLYB"/>
    <property type="match status" value="1"/>
</dbReference>
<dbReference type="AlphaFoldDB" id="A0A9D2REY4"/>
<reference evidence="8" key="1">
    <citation type="journal article" date="2021" name="PeerJ">
        <title>Extensive microbial diversity within the chicken gut microbiome revealed by metagenomics and culture.</title>
        <authorList>
            <person name="Gilroy R."/>
            <person name="Ravi A."/>
            <person name="Getino M."/>
            <person name="Pursley I."/>
            <person name="Horton D.L."/>
            <person name="Alikhan N.F."/>
            <person name="Baker D."/>
            <person name="Gharbi K."/>
            <person name="Hall N."/>
            <person name="Watson M."/>
            <person name="Adriaenssens E.M."/>
            <person name="Foster-Nyarko E."/>
            <person name="Jarju S."/>
            <person name="Secka A."/>
            <person name="Antonio M."/>
            <person name="Oren A."/>
            <person name="Chaudhuri R.R."/>
            <person name="La Ragione R."/>
            <person name="Hildebrand F."/>
            <person name="Pallen M.J."/>
        </authorList>
    </citation>
    <scope>NUCLEOTIDE SEQUENCE</scope>
    <source>
        <strain evidence="8">9264</strain>
    </source>
</reference>
<keyword evidence="3" id="KW-0472">Membrane</keyword>
<accession>A0A9D2REY4</accession>
<evidence type="ECO:0000256" key="6">
    <source>
        <dbReference type="SAM" id="SignalP"/>
    </source>
</evidence>
<sequence>MFMTTLQQRVARPFAIAALVVAPMVFLAGCANKSASGNVYTYGQAQREQIVRMGSVVSTRPIVIQNDQQTGLGTVAGGALGGVAASSIGGGRGKALATIGGALLGGLAGNAVEKEVGKSKGLEVTVQLDNGETRVIAQEADIDLRPGQRVRVISGGGPTRVVPAY</sequence>
<proteinExistence type="predicted"/>
<evidence type="ECO:0000259" key="7">
    <source>
        <dbReference type="Pfam" id="PF05433"/>
    </source>
</evidence>
<evidence type="ECO:0000256" key="4">
    <source>
        <dbReference type="ARBA" id="ARBA00023139"/>
    </source>
</evidence>
<dbReference type="Pfam" id="PF05433">
    <property type="entry name" value="Rick_17kDa_Anti"/>
    <property type="match status" value="1"/>
</dbReference>
<dbReference type="GO" id="GO:0009279">
    <property type="term" value="C:cell outer membrane"/>
    <property type="evidence" value="ECO:0007669"/>
    <property type="project" value="UniProtKB-SubCell"/>
</dbReference>
<keyword evidence="2 6" id="KW-0732">Signal</keyword>
<evidence type="ECO:0000256" key="5">
    <source>
        <dbReference type="ARBA" id="ARBA00023288"/>
    </source>
</evidence>
<gene>
    <name evidence="8" type="ORF">H9906_02145</name>
</gene>